<dbReference type="FunFam" id="2.60.40.420:FF:000066">
    <property type="entry name" value="Early nodulin-like protein 9"/>
    <property type="match status" value="1"/>
</dbReference>
<evidence type="ECO:0000256" key="8">
    <source>
        <dbReference type="ARBA" id="ARBA00023288"/>
    </source>
</evidence>
<dbReference type="GO" id="GO:0098552">
    <property type="term" value="C:side of membrane"/>
    <property type="evidence" value="ECO:0007669"/>
    <property type="project" value="UniProtKB-KW"/>
</dbReference>
<feature type="chain" id="PRO_5032380721" description="Phytocyanin domain-containing protein" evidence="11">
    <location>
        <begin position="25"/>
        <end position="306"/>
    </location>
</feature>
<evidence type="ECO:0000256" key="9">
    <source>
        <dbReference type="ARBA" id="ARBA00035011"/>
    </source>
</evidence>
<evidence type="ECO:0000256" key="6">
    <source>
        <dbReference type="ARBA" id="ARBA00023157"/>
    </source>
</evidence>
<dbReference type="FunCoup" id="A0A804PFZ2">
    <property type="interactions" value="3"/>
</dbReference>
<dbReference type="RefSeq" id="XP_008645272.1">
    <property type="nucleotide sequence ID" value="XM_008647050.3"/>
</dbReference>
<dbReference type="PANTHER" id="PTHR33021">
    <property type="entry name" value="BLUE COPPER PROTEIN"/>
    <property type="match status" value="1"/>
</dbReference>
<evidence type="ECO:0000259" key="12">
    <source>
        <dbReference type="PROSITE" id="PS51485"/>
    </source>
</evidence>
<dbReference type="PROSITE" id="PS51485">
    <property type="entry name" value="PHYTOCYANIN"/>
    <property type="match status" value="1"/>
</dbReference>
<dbReference type="InParanoid" id="A0A804PFZ2"/>
<feature type="compositionally biased region" description="Low complexity" evidence="10">
    <location>
        <begin position="252"/>
        <end position="276"/>
    </location>
</feature>
<dbReference type="Pfam" id="PF02298">
    <property type="entry name" value="Cu_bind_like"/>
    <property type="match status" value="1"/>
</dbReference>
<dbReference type="GeneID" id="103626650"/>
<dbReference type="CDD" id="cd11019">
    <property type="entry name" value="OsENODL1_like"/>
    <property type="match status" value="1"/>
</dbReference>
<proteinExistence type="evidence at protein level"/>
<organism evidence="13 14">
    <name type="scientific">Zea mays</name>
    <name type="common">Maize</name>
    <dbReference type="NCBI Taxonomy" id="4577"/>
    <lineage>
        <taxon>Eukaryota</taxon>
        <taxon>Viridiplantae</taxon>
        <taxon>Streptophyta</taxon>
        <taxon>Embryophyta</taxon>
        <taxon>Tracheophyta</taxon>
        <taxon>Spermatophyta</taxon>
        <taxon>Magnoliopsida</taxon>
        <taxon>Liliopsida</taxon>
        <taxon>Poales</taxon>
        <taxon>Poaceae</taxon>
        <taxon>PACMAD clade</taxon>
        <taxon>Panicoideae</taxon>
        <taxon>Andropogonodae</taxon>
        <taxon>Andropogoneae</taxon>
        <taxon>Tripsacinae</taxon>
        <taxon>Zea</taxon>
    </lineage>
</organism>
<feature type="compositionally biased region" description="Low complexity" evidence="10">
    <location>
        <begin position="221"/>
        <end position="230"/>
    </location>
</feature>
<feature type="compositionally biased region" description="Pro residues" evidence="10">
    <location>
        <begin position="154"/>
        <end position="180"/>
    </location>
</feature>
<keyword evidence="8" id="KW-0449">Lipoprotein</keyword>
<evidence type="ECO:0000256" key="2">
    <source>
        <dbReference type="ARBA" id="ARBA00022475"/>
    </source>
</evidence>
<evidence type="ECO:0000256" key="11">
    <source>
        <dbReference type="SAM" id="SignalP"/>
    </source>
</evidence>
<dbReference type="InterPro" id="IPR003245">
    <property type="entry name" value="Phytocyanin_dom"/>
</dbReference>
<feature type="domain" description="Phytocyanin" evidence="12">
    <location>
        <begin position="25"/>
        <end position="128"/>
    </location>
</feature>
<dbReference type="PANTHER" id="PTHR33021:SF186">
    <property type="entry name" value="EARLY NODULIN-LIKE PROTEIN 9"/>
    <property type="match status" value="1"/>
</dbReference>
<protein>
    <recommendedName>
        <fullName evidence="12">Phytocyanin domain-containing protein</fullName>
    </recommendedName>
</protein>
<keyword evidence="6" id="KW-1015">Disulfide bond</keyword>
<feature type="compositionally biased region" description="Low complexity" evidence="10">
    <location>
        <begin position="141"/>
        <end position="153"/>
    </location>
</feature>
<accession>A0A804PFZ2</accession>
<dbReference type="KEGG" id="zma:103626650"/>
<dbReference type="Gene3D" id="2.60.40.420">
    <property type="entry name" value="Cupredoxins - blue copper proteins"/>
    <property type="match status" value="1"/>
</dbReference>
<reference evidence="13" key="3">
    <citation type="submission" date="2021-05" db="UniProtKB">
        <authorList>
            <consortium name="EnsemblPlants"/>
        </authorList>
    </citation>
    <scope>IDENTIFICATION</scope>
    <source>
        <strain evidence="13">cv. B73</strain>
    </source>
</reference>
<reference evidence="14" key="1">
    <citation type="journal article" date="2009" name="Science">
        <title>The B73 maize genome: complexity, diversity, and dynamics.</title>
        <authorList>
            <person name="Schnable P.S."/>
            <person name="Ware D."/>
            <person name="Fulton R.S."/>
            <person name="Stein J.C."/>
            <person name="Wei F."/>
            <person name="Pasternak S."/>
            <person name="Liang C."/>
            <person name="Zhang J."/>
            <person name="Fulton L."/>
            <person name="Graves T.A."/>
            <person name="Minx P."/>
            <person name="Reily A.D."/>
            <person name="Courtney L."/>
            <person name="Kruchowski S.S."/>
            <person name="Tomlinson C."/>
            <person name="Strong C."/>
            <person name="Delehaunty K."/>
            <person name="Fronick C."/>
            <person name="Courtney B."/>
            <person name="Rock S.M."/>
            <person name="Belter E."/>
            <person name="Du F."/>
            <person name="Kim K."/>
            <person name="Abbott R.M."/>
            <person name="Cotton M."/>
            <person name="Levy A."/>
            <person name="Marchetto P."/>
            <person name="Ochoa K."/>
            <person name="Jackson S.M."/>
            <person name="Gillam B."/>
            <person name="Chen W."/>
            <person name="Yan L."/>
            <person name="Higginbotham J."/>
            <person name="Cardenas M."/>
            <person name="Waligorski J."/>
            <person name="Applebaum E."/>
            <person name="Phelps L."/>
            <person name="Falcone J."/>
            <person name="Kanchi K."/>
            <person name="Thane T."/>
            <person name="Scimone A."/>
            <person name="Thane N."/>
            <person name="Henke J."/>
            <person name="Wang T."/>
            <person name="Ruppert J."/>
            <person name="Shah N."/>
            <person name="Rotter K."/>
            <person name="Hodges J."/>
            <person name="Ingenthron E."/>
            <person name="Cordes M."/>
            <person name="Kohlberg S."/>
            <person name="Sgro J."/>
            <person name="Delgado B."/>
            <person name="Mead K."/>
            <person name="Chinwalla A."/>
            <person name="Leonard S."/>
            <person name="Crouse K."/>
            <person name="Collura K."/>
            <person name="Kudrna D."/>
            <person name="Currie J."/>
            <person name="He R."/>
            <person name="Angelova A."/>
            <person name="Rajasekar S."/>
            <person name="Mueller T."/>
            <person name="Lomeli R."/>
            <person name="Scara G."/>
            <person name="Ko A."/>
            <person name="Delaney K."/>
            <person name="Wissotski M."/>
            <person name="Lopez G."/>
            <person name="Campos D."/>
            <person name="Braidotti M."/>
            <person name="Ashley E."/>
            <person name="Golser W."/>
            <person name="Kim H."/>
            <person name="Lee S."/>
            <person name="Lin J."/>
            <person name="Dujmic Z."/>
            <person name="Kim W."/>
            <person name="Talag J."/>
            <person name="Zuccolo A."/>
            <person name="Fan C."/>
            <person name="Sebastian A."/>
            <person name="Kramer M."/>
            <person name="Spiegel L."/>
            <person name="Nascimento L."/>
            <person name="Zutavern T."/>
            <person name="Miller B."/>
            <person name="Ambroise C."/>
            <person name="Muller S."/>
            <person name="Spooner W."/>
            <person name="Narechania A."/>
            <person name="Ren L."/>
            <person name="Wei S."/>
            <person name="Kumari S."/>
            <person name="Faga B."/>
            <person name="Levy M.J."/>
            <person name="McMahan L."/>
            <person name="Van Buren P."/>
            <person name="Vaughn M.W."/>
            <person name="Ying K."/>
            <person name="Yeh C.-T."/>
            <person name="Emrich S.J."/>
            <person name="Jia Y."/>
            <person name="Kalyanaraman A."/>
            <person name="Hsia A.-P."/>
            <person name="Barbazuk W.B."/>
            <person name="Baucom R.S."/>
            <person name="Brutnell T.P."/>
            <person name="Carpita N.C."/>
            <person name="Chaparro C."/>
            <person name="Chia J.-M."/>
            <person name="Deragon J.-M."/>
            <person name="Estill J.C."/>
            <person name="Fu Y."/>
            <person name="Jeddeloh J.A."/>
            <person name="Han Y."/>
            <person name="Lee H."/>
            <person name="Li P."/>
            <person name="Lisch D.R."/>
            <person name="Liu S."/>
            <person name="Liu Z."/>
            <person name="Nagel D.H."/>
            <person name="McCann M.C."/>
            <person name="SanMiguel P."/>
            <person name="Myers A.M."/>
            <person name="Nettleton D."/>
            <person name="Nguyen J."/>
            <person name="Penning B.W."/>
            <person name="Ponnala L."/>
            <person name="Schneider K.L."/>
            <person name="Schwartz D.C."/>
            <person name="Sharma A."/>
            <person name="Soderlund C."/>
            <person name="Springer N.M."/>
            <person name="Sun Q."/>
            <person name="Wang H."/>
            <person name="Waterman M."/>
            <person name="Westerman R."/>
            <person name="Wolfgruber T.K."/>
            <person name="Yang L."/>
            <person name="Yu Y."/>
            <person name="Zhang L."/>
            <person name="Zhou S."/>
            <person name="Zhu Q."/>
            <person name="Bennetzen J.L."/>
            <person name="Dawe R.K."/>
            <person name="Jiang J."/>
            <person name="Jiang N."/>
            <person name="Presting G.G."/>
            <person name="Wessler S.R."/>
            <person name="Aluru S."/>
            <person name="Martienssen R.A."/>
            <person name="Clifton S.W."/>
            <person name="McCombie W.R."/>
            <person name="Wing R.A."/>
            <person name="Wilson R.K."/>
        </authorList>
    </citation>
    <scope>NUCLEOTIDE SEQUENCE [LARGE SCALE GENOMIC DNA]</scope>
    <source>
        <strain evidence="14">cv. B73</strain>
    </source>
</reference>
<evidence type="ECO:0000256" key="4">
    <source>
        <dbReference type="ARBA" id="ARBA00022729"/>
    </source>
</evidence>
<evidence type="ECO:0000256" key="5">
    <source>
        <dbReference type="ARBA" id="ARBA00023136"/>
    </source>
</evidence>
<dbReference type="GO" id="GO:0005886">
    <property type="term" value="C:plasma membrane"/>
    <property type="evidence" value="ECO:0000318"/>
    <property type="project" value="GO_Central"/>
</dbReference>
<comment type="similarity">
    <text evidence="9">Belongs to the early nodulin-like (ENODL) family.</text>
</comment>
<dbReference type="InterPro" id="IPR039391">
    <property type="entry name" value="Phytocyanin-like"/>
</dbReference>
<comment type="subcellular location">
    <subcellularLocation>
        <location evidence="1">Cell membrane</location>
        <topology evidence="1">Lipid-anchor</topology>
        <topology evidence="1">GPI-anchor</topology>
    </subcellularLocation>
</comment>
<evidence type="ECO:0000256" key="1">
    <source>
        <dbReference type="ARBA" id="ARBA00004609"/>
    </source>
</evidence>
<feature type="compositionally biased region" description="Pro residues" evidence="10">
    <location>
        <begin position="204"/>
        <end position="220"/>
    </location>
</feature>
<dbReference type="SUPFAM" id="SSF49503">
    <property type="entry name" value="Cupredoxins"/>
    <property type="match status" value="1"/>
</dbReference>
<dbReference type="AlphaFoldDB" id="A0A804PFZ2"/>
<sequence>MANSSNYGLGLACFFAIAAAVAGGTQFMVGGANGWSVPTAGAEPFNTWAERTRFQIGDSLVFVYPKDQDSVLLVEPADYNACDTSSYVRKFDDGDTVVTLDRSGPLFFISGVEANCRANEKLIVMVLAARSNGNGTGGGAQAPSTAPQPASPAASPPPASSTPPPPSSPAPKGASPPPASAPTTTPGTPPPPAPSASSPAPASSTPPPPSAPQAPPPPPASSASSPAPALTTPPPPSATANAPQAPPPPSASSPSPSAHGATASSTGTPSSPPAGAEVKNGAALTVATGLASSFGACILGYAMLAL</sequence>
<name>A0A804PFZ2_MAIZE</name>
<reference evidence="13" key="2">
    <citation type="submission" date="2019-07" db="EMBL/GenBank/DDBJ databases">
        <authorList>
            <person name="Seetharam A."/>
            <person name="Woodhouse M."/>
            <person name="Cannon E."/>
        </authorList>
    </citation>
    <scope>NUCLEOTIDE SEQUENCE [LARGE SCALE GENOMIC DNA]</scope>
    <source>
        <strain evidence="13">cv. B73</strain>
    </source>
</reference>
<gene>
    <name evidence="13" type="primary">LOC103626650</name>
</gene>
<evidence type="ECO:0000256" key="10">
    <source>
        <dbReference type="SAM" id="MobiDB-lite"/>
    </source>
</evidence>
<evidence type="ECO:0000256" key="7">
    <source>
        <dbReference type="ARBA" id="ARBA00023180"/>
    </source>
</evidence>
<evidence type="ECO:0000313" key="13">
    <source>
        <dbReference type="EnsemblPlants" id="Zm00001eb232740_P001"/>
    </source>
</evidence>
<dbReference type="OrthoDB" id="691587at2759"/>
<keyword evidence="3" id="KW-0336">GPI-anchor</keyword>
<evidence type="ECO:0007829" key="15">
    <source>
        <dbReference type="PeptideAtlas" id="A0A804PFZ2"/>
    </source>
</evidence>
<keyword evidence="5" id="KW-0472">Membrane</keyword>
<dbReference type="InterPro" id="IPR008972">
    <property type="entry name" value="Cupredoxin"/>
</dbReference>
<dbReference type="GO" id="GO:0009055">
    <property type="term" value="F:electron transfer activity"/>
    <property type="evidence" value="ECO:0007669"/>
    <property type="project" value="InterPro"/>
</dbReference>
<evidence type="ECO:0000256" key="3">
    <source>
        <dbReference type="ARBA" id="ARBA00022622"/>
    </source>
</evidence>
<dbReference type="Proteomes" id="UP000007305">
    <property type="component" value="Chromosome 5"/>
</dbReference>
<dbReference type="InterPro" id="IPR041846">
    <property type="entry name" value="ENL_dom"/>
</dbReference>
<dbReference type="EnsemblPlants" id="Zm00001eb232740_T001">
    <property type="protein sequence ID" value="Zm00001eb232740_P001"/>
    <property type="gene ID" value="Zm00001eb232740"/>
</dbReference>
<feature type="region of interest" description="Disordered" evidence="10">
    <location>
        <begin position="135"/>
        <end position="277"/>
    </location>
</feature>
<dbReference type="Gramene" id="Zm00001eb232740_T001">
    <property type="protein sequence ID" value="Zm00001eb232740_P001"/>
    <property type="gene ID" value="Zm00001eb232740"/>
</dbReference>
<keyword evidence="14" id="KW-1185">Reference proteome</keyword>
<keyword evidence="15" id="KW-1267">Proteomics identification</keyword>
<feature type="signal peptide" evidence="11">
    <location>
        <begin position="1"/>
        <end position="24"/>
    </location>
</feature>
<keyword evidence="2" id="KW-1003">Cell membrane</keyword>
<keyword evidence="7" id="KW-0325">Glycoprotein</keyword>
<evidence type="ECO:0000313" key="14">
    <source>
        <dbReference type="Proteomes" id="UP000007305"/>
    </source>
</evidence>
<keyword evidence="4 11" id="KW-0732">Signal</keyword>